<proteinExistence type="predicted"/>
<evidence type="ECO:0000313" key="1">
    <source>
        <dbReference type="EnsemblPlants" id="TraesCS6A02G189100.4"/>
    </source>
</evidence>
<dbReference type="EnsemblPlants" id="TraesCS6A02G189100.4">
    <property type="protein sequence ID" value="TraesCS6A02G189100.4"/>
    <property type="gene ID" value="TraesCS6A02G189100"/>
</dbReference>
<dbReference type="Proteomes" id="UP000019116">
    <property type="component" value="Chromosome 6A"/>
</dbReference>
<accession>A0A3B6NQP3</accession>
<dbReference type="AlphaFoldDB" id="A0A3B6NQP3"/>
<gene>
    <name evidence="1" type="primary">LOC123127374</name>
</gene>
<protein>
    <submittedName>
        <fullName evidence="1">Uncharacterized protein</fullName>
    </submittedName>
</protein>
<dbReference type="Gramene" id="TraesCS6A03G0478300.4">
    <property type="protein sequence ID" value="TraesCS6A03G0478300.4.CDS"/>
    <property type="gene ID" value="TraesCS6A03G0478300"/>
</dbReference>
<keyword evidence="2" id="KW-1185">Reference proteome</keyword>
<reference evidence="1" key="1">
    <citation type="submission" date="2018-08" db="EMBL/GenBank/DDBJ databases">
        <authorList>
            <person name="Rossello M."/>
        </authorList>
    </citation>
    <scope>NUCLEOTIDE SEQUENCE [LARGE SCALE GENOMIC DNA]</scope>
    <source>
        <strain evidence="1">cv. Chinese Spring</strain>
    </source>
</reference>
<organism evidence="1">
    <name type="scientific">Triticum aestivum</name>
    <name type="common">Wheat</name>
    <dbReference type="NCBI Taxonomy" id="4565"/>
    <lineage>
        <taxon>Eukaryota</taxon>
        <taxon>Viridiplantae</taxon>
        <taxon>Streptophyta</taxon>
        <taxon>Embryophyta</taxon>
        <taxon>Tracheophyta</taxon>
        <taxon>Spermatophyta</taxon>
        <taxon>Magnoliopsida</taxon>
        <taxon>Liliopsida</taxon>
        <taxon>Poales</taxon>
        <taxon>Poaceae</taxon>
        <taxon>BOP clade</taxon>
        <taxon>Pooideae</taxon>
        <taxon>Triticodae</taxon>
        <taxon>Triticeae</taxon>
        <taxon>Triticinae</taxon>
        <taxon>Triticum</taxon>
    </lineage>
</organism>
<name>A0A3B6NQP3_WHEAT</name>
<dbReference type="Gramene" id="TraesCS6A02G189100.4">
    <property type="protein sequence ID" value="TraesCS6A02G189100.4"/>
    <property type="gene ID" value="TraesCS6A02G189100"/>
</dbReference>
<sequence length="185" mass="20748">MAYASFFLPCSSLLEVSLLPPQDAGRSPPSMLSPPLPQAARLYSSARKKNGKGIEEDNAEAQEQERLAILKARNSDDFERFGSFTFSNLKEDFGGRASQRQNKRKKVISLVTASIVQLHCIYHKTSSCYMLCTSHFVMHINSCFAEFTLSCILIHAFCSSLCHAHIRCMLMLSLHIILLLICRAM</sequence>
<evidence type="ECO:0000313" key="2">
    <source>
        <dbReference type="Proteomes" id="UP000019116"/>
    </source>
</evidence>
<reference evidence="1" key="2">
    <citation type="submission" date="2018-10" db="UniProtKB">
        <authorList>
            <consortium name="EnsemblPlants"/>
        </authorList>
    </citation>
    <scope>IDENTIFICATION</scope>
</reference>